<feature type="transmembrane region" description="Helical" evidence="6">
    <location>
        <begin position="58"/>
        <end position="77"/>
    </location>
</feature>
<dbReference type="InterPro" id="IPR002758">
    <property type="entry name" value="Cation_antiport_E"/>
</dbReference>
<evidence type="ECO:0000256" key="4">
    <source>
        <dbReference type="ARBA" id="ARBA00022989"/>
    </source>
</evidence>
<dbReference type="GO" id="GO:0008324">
    <property type="term" value="F:monoatomic cation transmembrane transporter activity"/>
    <property type="evidence" value="ECO:0007669"/>
    <property type="project" value="InterPro"/>
</dbReference>
<sequence length="193" mass="21909">MGWSICGWYEEATEMSSSALKHNSPKPPRKTRSVAAFFLTFFILFGIWLLLSGRFDILHISLGVISCLIVAFLSSDLLFTSSETKGMTVTWLRFLQYIPWLLYQVFLANIHVLYLTFHPKMMDLIDPKIIRFRSKLKSNISLLTFANSITLTPGTITVYVSVYGDFQVHTIDKPSGQSLPGEMEARVGRIFGE</sequence>
<keyword evidence="4 6" id="KW-1133">Transmembrane helix</keyword>
<keyword evidence="2" id="KW-1003">Cell membrane</keyword>
<reference evidence="7" key="1">
    <citation type="journal article" date="2015" name="Nature">
        <title>Complex archaea that bridge the gap between prokaryotes and eukaryotes.</title>
        <authorList>
            <person name="Spang A."/>
            <person name="Saw J.H."/>
            <person name="Jorgensen S.L."/>
            <person name="Zaremba-Niedzwiedzka K."/>
            <person name="Martijn J."/>
            <person name="Lind A.E."/>
            <person name="van Eijk R."/>
            <person name="Schleper C."/>
            <person name="Guy L."/>
            <person name="Ettema T.J."/>
        </authorList>
    </citation>
    <scope>NUCLEOTIDE SEQUENCE</scope>
</reference>
<keyword evidence="5 6" id="KW-0472">Membrane</keyword>
<name>A0A0F9JQB8_9ZZZZ</name>
<dbReference type="EMBL" id="LAZR01009530">
    <property type="protein sequence ID" value="KKM72084.1"/>
    <property type="molecule type" value="Genomic_DNA"/>
</dbReference>
<evidence type="ECO:0000256" key="1">
    <source>
        <dbReference type="ARBA" id="ARBA00004651"/>
    </source>
</evidence>
<evidence type="ECO:0000256" key="2">
    <source>
        <dbReference type="ARBA" id="ARBA00022475"/>
    </source>
</evidence>
<evidence type="ECO:0000256" key="3">
    <source>
        <dbReference type="ARBA" id="ARBA00022692"/>
    </source>
</evidence>
<keyword evidence="3 6" id="KW-0812">Transmembrane</keyword>
<comment type="caution">
    <text evidence="7">The sequence shown here is derived from an EMBL/GenBank/DDBJ whole genome shotgun (WGS) entry which is preliminary data.</text>
</comment>
<dbReference type="PANTHER" id="PTHR34584:SF1">
    <property type="entry name" value="NA(+)_H(+) ANTIPORTER SUBUNIT E1"/>
    <property type="match status" value="1"/>
</dbReference>
<evidence type="ECO:0000313" key="7">
    <source>
        <dbReference type="EMBL" id="KKM72084.1"/>
    </source>
</evidence>
<protein>
    <recommendedName>
        <fullName evidence="8">Protein MnhE</fullName>
    </recommendedName>
</protein>
<gene>
    <name evidence="7" type="ORF">LCGC14_1424020</name>
</gene>
<dbReference type="GO" id="GO:0005886">
    <property type="term" value="C:plasma membrane"/>
    <property type="evidence" value="ECO:0007669"/>
    <property type="project" value="UniProtKB-SubCell"/>
</dbReference>
<feature type="transmembrane region" description="Helical" evidence="6">
    <location>
        <begin position="97"/>
        <end position="117"/>
    </location>
</feature>
<proteinExistence type="predicted"/>
<evidence type="ECO:0000256" key="6">
    <source>
        <dbReference type="SAM" id="Phobius"/>
    </source>
</evidence>
<accession>A0A0F9JQB8</accession>
<organism evidence="7">
    <name type="scientific">marine sediment metagenome</name>
    <dbReference type="NCBI Taxonomy" id="412755"/>
    <lineage>
        <taxon>unclassified sequences</taxon>
        <taxon>metagenomes</taxon>
        <taxon>ecological metagenomes</taxon>
    </lineage>
</organism>
<dbReference type="Pfam" id="PF01899">
    <property type="entry name" value="MNHE"/>
    <property type="match status" value="1"/>
</dbReference>
<feature type="transmembrane region" description="Helical" evidence="6">
    <location>
        <begin position="138"/>
        <end position="160"/>
    </location>
</feature>
<evidence type="ECO:0000256" key="5">
    <source>
        <dbReference type="ARBA" id="ARBA00023136"/>
    </source>
</evidence>
<comment type="subcellular location">
    <subcellularLocation>
        <location evidence="1">Cell membrane</location>
        <topology evidence="1">Multi-pass membrane protein</topology>
    </subcellularLocation>
</comment>
<dbReference type="PANTHER" id="PTHR34584">
    <property type="entry name" value="NA(+)/H(+) ANTIPORTER SUBUNIT E1"/>
    <property type="match status" value="1"/>
</dbReference>
<evidence type="ECO:0008006" key="8">
    <source>
        <dbReference type="Google" id="ProtNLM"/>
    </source>
</evidence>
<feature type="transmembrane region" description="Helical" evidence="6">
    <location>
        <begin position="33"/>
        <end position="51"/>
    </location>
</feature>
<dbReference type="AlphaFoldDB" id="A0A0F9JQB8"/>